<organism evidence="1 2">
    <name type="scientific">Candidatus Lloydbacteria bacterium RIFCSPHIGHO2_02_FULL_50_13</name>
    <dbReference type="NCBI Taxonomy" id="1798661"/>
    <lineage>
        <taxon>Bacteria</taxon>
        <taxon>Candidatus Lloydiibacteriota</taxon>
    </lineage>
</organism>
<evidence type="ECO:0000313" key="1">
    <source>
        <dbReference type="EMBL" id="OGZ07978.1"/>
    </source>
</evidence>
<proteinExistence type="predicted"/>
<accession>A0A1G2D5C8</accession>
<gene>
    <name evidence="1" type="ORF">A3D65_07010</name>
</gene>
<protein>
    <submittedName>
        <fullName evidence="1">Uncharacterized protein</fullName>
    </submittedName>
</protein>
<comment type="caution">
    <text evidence="1">The sequence shown here is derived from an EMBL/GenBank/DDBJ whole genome shotgun (WGS) entry which is preliminary data.</text>
</comment>
<name>A0A1G2D5C8_9BACT</name>
<dbReference type="Proteomes" id="UP000177996">
    <property type="component" value="Unassembled WGS sequence"/>
</dbReference>
<reference evidence="1 2" key="1">
    <citation type="journal article" date="2016" name="Nat. Commun.">
        <title>Thousands of microbial genomes shed light on interconnected biogeochemical processes in an aquifer system.</title>
        <authorList>
            <person name="Anantharaman K."/>
            <person name="Brown C.T."/>
            <person name="Hug L.A."/>
            <person name="Sharon I."/>
            <person name="Castelle C.J."/>
            <person name="Probst A.J."/>
            <person name="Thomas B.C."/>
            <person name="Singh A."/>
            <person name="Wilkins M.J."/>
            <person name="Karaoz U."/>
            <person name="Brodie E.L."/>
            <person name="Williams K.H."/>
            <person name="Hubbard S.S."/>
            <person name="Banfield J.F."/>
        </authorList>
    </citation>
    <scope>NUCLEOTIDE SEQUENCE [LARGE SCALE GENOMIC DNA]</scope>
</reference>
<dbReference type="EMBL" id="MHLL01000047">
    <property type="protein sequence ID" value="OGZ07978.1"/>
    <property type="molecule type" value="Genomic_DNA"/>
</dbReference>
<sequence>MLEAMTAHIARLSGHVNEFARTDDMLTDLFVMQNKFIIGHTNDAGLKEYTRLLDLLQEKHEQKTKDIKPPK</sequence>
<dbReference type="AlphaFoldDB" id="A0A1G2D5C8"/>
<evidence type="ECO:0000313" key="2">
    <source>
        <dbReference type="Proteomes" id="UP000177996"/>
    </source>
</evidence>